<dbReference type="PANTHER" id="PTHR43163:SF6">
    <property type="entry name" value="DIPEPTIDE TRANSPORT SYSTEM PERMEASE PROTEIN DPPB-RELATED"/>
    <property type="match status" value="1"/>
</dbReference>
<protein>
    <submittedName>
        <fullName evidence="9">Peptide/nickel transport system permease protein</fullName>
    </submittedName>
</protein>
<proteinExistence type="inferred from homology"/>
<gene>
    <name evidence="9" type="ORF">SAMN02745150_00903</name>
</gene>
<evidence type="ECO:0000256" key="6">
    <source>
        <dbReference type="ARBA" id="ARBA00023136"/>
    </source>
</evidence>
<evidence type="ECO:0000256" key="3">
    <source>
        <dbReference type="ARBA" id="ARBA00022475"/>
    </source>
</evidence>
<keyword evidence="5 7" id="KW-1133">Transmembrane helix</keyword>
<feature type="transmembrane region" description="Helical" evidence="7">
    <location>
        <begin position="175"/>
        <end position="193"/>
    </location>
</feature>
<feature type="transmembrane region" description="Helical" evidence="7">
    <location>
        <begin position="282"/>
        <end position="304"/>
    </location>
</feature>
<dbReference type="PROSITE" id="PS50928">
    <property type="entry name" value="ABC_TM1"/>
    <property type="match status" value="1"/>
</dbReference>
<comment type="similarity">
    <text evidence="7">Belongs to the binding-protein-dependent transport system permease family.</text>
</comment>
<evidence type="ECO:0000256" key="5">
    <source>
        <dbReference type="ARBA" id="ARBA00022989"/>
    </source>
</evidence>
<accession>A0A1I1E8J5</accession>
<dbReference type="AlphaFoldDB" id="A0A1I1E8J5"/>
<evidence type="ECO:0000259" key="8">
    <source>
        <dbReference type="PROSITE" id="PS50928"/>
    </source>
</evidence>
<comment type="subcellular location">
    <subcellularLocation>
        <location evidence="1 7">Cell membrane</location>
        <topology evidence="1 7">Multi-pass membrane protein</topology>
    </subcellularLocation>
</comment>
<keyword evidence="10" id="KW-1185">Reference proteome</keyword>
<sequence>MKKYIFKRMLMLIPVLLGISFVVFSIMSLTPGDPAQLILGESASEEAIHAKRQELGLNDPFIVQYFRYVSRIAVGDFGRSYSTNLPVWTEIWSRFPNTLVLTISSVFLAIFIGIPIGIFTAVRQYSLWDSGIMLLTLLAVSMPVFWFGLMLILLFSLRWELLPAVGQPSFSWHGFKSIILPTVSLGTSTAAVITRMTRSSMLDVVRQDYIRTARAKGVSEKNVIYKHAFRNALIPVLTVIGIQFGTLLGGAILTESVFSWPGIGRLLVEAIRQKDTPRVMGVVIFLAAAFSVVNLVVDILYAYADPRIKSRYK</sequence>
<keyword evidence="4 7" id="KW-0812">Transmembrane</keyword>
<dbReference type="RefSeq" id="WP_092319072.1">
    <property type="nucleotide sequence ID" value="NZ_FOKY01000006.1"/>
</dbReference>
<keyword evidence="3" id="KW-1003">Cell membrane</keyword>
<evidence type="ECO:0000313" key="10">
    <source>
        <dbReference type="Proteomes" id="UP000240042"/>
    </source>
</evidence>
<evidence type="ECO:0000256" key="7">
    <source>
        <dbReference type="RuleBase" id="RU363032"/>
    </source>
</evidence>
<dbReference type="SUPFAM" id="SSF161098">
    <property type="entry name" value="MetI-like"/>
    <property type="match status" value="1"/>
</dbReference>
<reference evidence="10" key="1">
    <citation type="submission" date="2016-10" db="EMBL/GenBank/DDBJ databases">
        <authorList>
            <person name="Varghese N."/>
            <person name="Submissions S."/>
        </authorList>
    </citation>
    <scope>NUCLEOTIDE SEQUENCE [LARGE SCALE GENOMIC DNA]</scope>
    <source>
        <strain evidence="10">ATCC 43811</strain>
    </source>
</reference>
<evidence type="ECO:0000256" key="4">
    <source>
        <dbReference type="ARBA" id="ARBA00022692"/>
    </source>
</evidence>
<dbReference type="Pfam" id="PF19300">
    <property type="entry name" value="BPD_transp_1_N"/>
    <property type="match status" value="1"/>
</dbReference>
<name>A0A1I1E8J5_BREAD</name>
<evidence type="ECO:0000256" key="2">
    <source>
        <dbReference type="ARBA" id="ARBA00022448"/>
    </source>
</evidence>
<keyword evidence="6 7" id="KW-0472">Membrane</keyword>
<evidence type="ECO:0000256" key="1">
    <source>
        <dbReference type="ARBA" id="ARBA00004651"/>
    </source>
</evidence>
<dbReference type="GO" id="GO:0005886">
    <property type="term" value="C:plasma membrane"/>
    <property type="evidence" value="ECO:0007669"/>
    <property type="project" value="UniProtKB-SubCell"/>
</dbReference>
<keyword evidence="2 7" id="KW-0813">Transport</keyword>
<dbReference type="InterPro" id="IPR035906">
    <property type="entry name" value="MetI-like_sf"/>
</dbReference>
<dbReference type="PANTHER" id="PTHR43163">
    <property type="entry name" value="DIPEPTIDE TRANSPORT SYSTEM PERMEASE PROTEIN DPPB-RELATED"/>
    <property type="match status" value="1"/>
</dbReference>
<dbReference type="Pfam" id="PF00528">
    <property type="entry name" value="BPD_transp_1"/>
    <property type="match status" value="1"/>
</dbReference>
<dbReference type="Proteomes" id="UP000240042">
    <property type="component" value="Unassembled WGS sequence"/>
</dbReference>
<dbReference type="STRING" id="34097.SAMN02745150_00903"/>
<feature type="transmembrane region" description="Helical" evidence="7">
    <location>
        <begin position="99"/>
        <end position="122"/>
    </location>
</feature>
<feature type="transmembrane region" description="Helical" evidence="7">
    <location>
        <begin position="9"/>
        <end position="29"/>
    </location>
</feature>
<feature type="transmembrane region" description="Helical" evidence="7">
    <location>
        <begin position="232"/>
        <end position="253"/>
    </location>
</feature>
<dbReference type="CDD" id="cd06261">
    <property type="entry name" value="TM_PBP2"/>
    <property type="match status" value="1"/>
</dbReference>
<feature type="domain" description="ABC transmembrane type-1" evidence="8">
    <location>
        <begin position="95"/>
        <end position="301"/>
    </location>
</feature>
<dbReference type="InterPro" id="IPR000515">
    <property type="entry name" value="MetI-like"/>
</dbReference>
<organism evidence="9 10">
    <name type="scientific">Brevinema andersonii</name>
    <dbReference type="NCBI Taxonomy" id="34097"/>
    <lineage>
        <taxon>Bacteria</taxon>
        <taxon>Pseudomonadati</taxon>
        <taxon>Spirochaetota</taxon>
        <taxon>Spirochaetia</taxon>
        <taxon>Brevinematales</taxon>
        <taxon>Brevinemataceae</taxon>
        <taxon>Brevinema</taxon>
    </lineage>
</organism>
<dbReference type="Gene3D" id="1.10.3720.10">
    <property type="entry name" value="MetI-like"/>
    <property type="match status" value="1"/>
</dbReference>
<feature type="transmembrane region" description="Helical" evidence="7">
    <location>
        <begin position="134"/>
        <end position="155"/>
    </location>
</feature>
<evidence type="ECO:0000313" key="9">
    <source>
        <dbReference type="EMBL" id="SFB81273.1"/>
    </source>
</evidence>
<dbReference type="EMBL" id="FOKY01000006">
    <property type="protein sequence ID" value="SFB81273.1"/>
    <property type="molecule type" value="Genomic_DNA"/>
</dbReference>
<dbReference type="InterPro" id="IPR045621">
    <property type="entry name" value="BPD_transp_1_N"/>
</dbReference>
<dbReference type="GO" id="GO:0055085">
    <property type="term" value="P:transmembrane transport"/>
    <property type="evidence" value="ECO:0007669"/>
    <property type="project" value="InterPro"/>
</dbReference>
<dbReference type="OrthoDB" id="9806409at2"/>